<dbReference type="SUPFAM" id="SSF51905">
    <property type="entry name" value="FAD/NAD(P)-binding domain"/>
    <property type="match status" value="1"/>
</dbReference>
<protein>
    <recommendedName>
        <fullName evidence="3">FAD-binding domain-containing protein</fullName>
    </recommendedName>
</protein>
<dbReference type="OrthoDB" id="10051892at2759"/>
<dbReference type="EMBL" id="KN837625">
    <property type="protein sequence ID" value="KIJ23616.1"/>
    <property type="molecule type" value="Genomic_DNA"/>
</dbReference>
<organism evidence="1 2">
    <name type="scientific">Sphaerobolus stellatus (strain SS14)</name>
    <dbReference type="NCBI Taxonomy" id="990650"/>
    <lineage>
        <taxon>Eukaryota</taxon>
        <taxon>Fungi</taxon>
        <taxon>Dikarya</taxon>
        <taxon>Basidiomycota</taxon>
        <taxon>Agaricomycotina</taxon>
        <taxon>Agaricomycetes</taxon>
        <taxon>Phallomycetidae</taxon>
        <taxon>Geastrales</taxon>
        <taxon>Sphaerobolaceae</taxon>
        <taxon>Sphaerobolus</taxon>
    </lineage>
</organism>
<keyword evidence="2" id="KW-1185">Reference proteome</keyword>
<dbReference type="Proteomes" id="UP000054279">
    <property type="component" value="Unassembled WGS sequence"/>
</dbReference>
<dbReference type="InterPro" id="IPR036188">
    <property type="entry name" value="FAD/NAD-bd_sf"/>
</dbReference>
<proteinExistence type="predicted"/>
<reference evidence="1 2" key="1">
    <citation type="submission" date="2014-06" db="EMBL/GenBank/DDBJ databases">
        <title>Evolutionary Origins and Diversification of the Mycorrhizal Mutualists.</title>
        <authorList>
            <consortium name="DOE Joint Genome Institute"/>
            <consortium name="Mycorrhizal Genomics Consortium"/>
            <person name="Kohler A."/>
            <person name="Kuo A."/>
            <person name="Nagy L.G."/>
            <person name="Floudas D."/>
            <person name="Copeland A."/>
            <person name="Barry K.W."/>
            <person name="Cichocki N."/>
            <person name="Veneault-Fourrey C."/>
            <person name="LaButti K."/>
            <person name="Lindquist E.A."/>
            <person name="Lipzen A."/>
            <person name="Lundell T."/>
            <person name="Morin E."/>
            <person name="Murat C."/>
            <person name="Riley R."/>
            <person name="Ohm R."/>
            <person name="Sun H."/>
            <person name="Tunlid A."/>
            <person name="Henrissat B."/>
            <person name="Grigoriev I.V."/>
            <person name="Hibbett D.S."/>
            <person name="Martin F."/>
        </authorList>
    </citation>
    <scope>NUCLEOTIDE SEQUENCE [LARGE SCALE GENOMIC DNA]</scope>
    <source>
        <strain evidence="1 2">SS14</strain>
    </source>
</reference>
<evidence type="ECO:0008006" key="3">
    <source>
        <dbReference type="Google" id="ProtNLM"/>
    </source>
</evidence>
<sequence>MNAASLLVYRYTRQLLTAIDDLDLLGPRKGGKIKGIALVCGGSISGLLTARVLSDHFENVLIVEPEEWLSQATEAGLWLQQHPFGGRTKHTKVPQYTFMHCYMKIVGRVCMRMFPDFRSELEKYGGRLTSGPYNPHFNGYLTASRPWRENNEDYPYCSRPLLETTIRRLLLKVDIPDAKLPDLQRILNKKRNDHAEKLHSIHEWWLTEPDMDVTNFGFWRMDYNKIYIGYGGYGVKEWPKFIHGFREVALRLRQAKPMAEWVFEIFEFLEKEEFPIKIDTMRLPPCLYINYAAGKILPSNFVVIGDAIHKANPIKSQGVGKAAVHAATLGGILSRCTGPRLPADFATSFFKLQEKRTGNMWSVS</sequence>
<accession>A0A0C9UDS2</accession>
<dbReference type="HOGENOM" id="CLU_025587_1_0_1"/>
<gene>
    <name evidence="1" type="ORF">M422DRAFT_275764</name>
</gene>
<evidence type="ECO:0000313" key="1">
    <source>
        <dbReference type="EMBL" id="KIJ23616.1"/>
    </source>
</evidence>
<name>A0A0C9UDS2_SPHS4</name>
<dbReference type="AlphaFoldDB" id="A0A0C9UDS2"/>
<evidence type="ECO:0000313" key="2">
    <source>
        <dbReference type="Proteomes" id="UP000054279"/>
    </source>
</evidence>